<keyword evidence="1" id="KW-0812">Transmembrane</keyword>
<dbReference type="Proteomes" id="UP000318081">
    <property type="component" value="Chromosome"/>
</dbReference>
<feature type="transmembrane region" description="Helical" evidence="1">
    <location>
        <begin position="57"/>
        <end position="76"/>
    </location>
</feature>
<feature type="transmembrane region" description="Helical" evidence="1">
    <location>
        <begin position="369"/>
        <end position="390"/>
    </location>
</feature>
<feature type="transmembrane region" description="Helical" evidence="1">
    <location>
        <begin position="175"/>
        <end position="193"/>
    </location>
</feature>
<reference evidence="2 3" key="1">
    <citation type="submission" date="2019-02" db="EMBL/GenBank/DDBJ databases">
        <title>Deep-cultivation of Planctomycetes and their phenomic and genomic characterization uncovers novel biology.</title>
        <authorList>
            <person name="Wiegand S."/>
            <person name="Jogler M."/>
            <person name="Boedeker C."/>
            <person name="Pinto D."/>
            <person name="Vollmers J."/>
            <person name="Rivas-Marin E."/>
            <person name="Kohn T."/>
            <person name="Peeters S.H."/>
            <person name="Heuer A."/>
            <person name="Rast P."/>
            <person name="Oberbeckmann S."/>
            <person name="Bunk B."/>
            <person name="Jeske O."/>
            <person name="Meyerdierks A."/>
            <person name="Storesund J.E."/>
            <person name="Kallscheuer N."/>
            <person name="Luecker S."/>
            <person name="Lage O.M."/>
            <person name="Pohl T."/>
            <person name="Merkel B.J."/>
            <person name="Hornburger P."/>
            <person name="Mueller R.-W."/>
            <person name="Bruemmer F."/>
            <person name="Labrenz M."/>
            <person name="Spormann A.M."/>
            <person name="Op den Camp H."/>
            <person name="Overmann J."/>
            <person name="Amann R."/>
            <person name="Jetten M.S.M."/>
            <person name="Mascher T."/>
            <person name="Medema M.H."/>
            <person name="Devos D.P."/>
            <person name="Kaster A.-K."/>
            <person name="Ovreas L."/>
            <person name="Rohde M."/>
            <person name="Galperin M.Y."/>
            <person name="Jogler C."/>
        </authorList>
    </citation>
    <scope>NUCLEOTIDE SEQUENCE [LARGE SCALE GENOMIC DNA]</scope>
    <source>
        <strain evidence="2 3">TBK1r</strain>
    </source>
</reference>
<proteinExistence type="predicted"/>
<feature type="transmembrane region" description="Helical" evidence="1">
    <location>
        <begin position="97"/>
        <end position="123"/>
    </location>
</feature>
<evidence type="ECO:0000313" key="3">
    <source>
        <dbReference type="Proteomes" id="UP000318081"/>
    </source>
</evidence>
<feature type="transmembrane region" description="Helical" evidence="1">
    <location>
        <begin position="428"/>
        <end position="449"/>
    </location>
</feature>
<keyword evidence="1" id="KW-0472">Membrane</keyword>
<feature type="transmembrane region" description="Helical" evidence="1">
    <location>
        <begin position="487"/>
        <end position="509"/>
    </location>
</feature>
<dbReference type="EMBL" id="CP036432">
    <property type="protein sequence ID" value="QDV88752.1"/>
    <property type="molecule type" value="Genomic_DNA"/>
</dbReference>
<gene>
    <name evidence="2" type="ORF">TBK1r_77870</name>
</gene>
<evidence type="ECO:0008006" key="4">
    <source>
        <dbReference type="Google" id="ProtNLM"/>
    </source>
</evidence>
<feature type="transmembrane region" description="Helical" evidence="1">
    <location>
        <begin position="298"/>
        <end position="319"/>
    </location>
</feature>
<keyword evidence="3" id="KW-1185">Reference proteome</keyword>
<organism evidence="2 3">
    <name type="scientific">Stieleria magnilauensis</name>
    <dbReference type="NCBI Taxonomy" id="2527963"/>
    <lineage>
        <taxon>Bacteria</taxon>
        <taxon>Pseudomonadati</taxon>
        <taxon>Planctomycetota</taxon>
        <taxon>Planctomycetia</taxon>
        <taxon>Pirellulales</taxon>
        <taxon>Pirellulaceae</taxon>
        <taxon>Stieleria</taxon>
    </lineage>
</organism>
<evidence type="ECO:0000313" key="2">
    <source>
        <dbReference type="EMBL" id="QDV88752.1"/>
    </source>
</evidence>
<feature type="transmembrane region" description="Helical" evidence="1">
    <location>
        <begin position="455"/>
        <end position="475"/>
    </location>
</feature>
<dbReference type="RefSeq" id="WP_145221398.1">
    <property type="nucleotide sequence ID" value="NZ_CP036432.1"/>
</dbReference>
<feature type="transmembrane region" description="Helical" evidence="1">
    <location>
        <begin position="213"/>
        <end position="234"/>
    </location>
</feature>
<name>A0ABX5Y468_9BACT</name>
<feature type="transmembrane region" description="Helical" evidence="1">
    <location>
        <begin position="402"/>
        <end position="421"/>
    </location>
</feature>
<protein>
    <recommendedName>
        <fullName evidence="4">ABC-2 family transporter protein</fullName>
    </recommendedName>
</protein>
<feature type="transmembrane region" description="Helical" evidence="1">
    <location>
        <begin position="325"/>
        <end position="344"/>
    </location>
</feature>
<feature type="transmembrane region" description="Helical" evidence="1">
    <location>
        <begin position="143"/>
        <end position="168"/>
    </location>
</feature>
<accession>A0ABX5Y468</accession>
<keyword evidence="1" id="KW-1133">Transmembrane helix</keyword>
<sequence>MNQKVMRRLIWKDARTLAPLAIATLIAIFGFNALLWLLAEAVMDVENQTRLSLSRMIWIVLPNLLAFGAPALLVGGEEESGSLTWLKTLPVSWRGVALSKLLVALAALVAVWILASISYWLQWTILPDPVIAWAENTRNAPDWSAVAVFSQWVFSLALLLTGFSLAYWFRSPINALLSVLPAMVVFAIAFVSVEESLLDTRLWGQPQWESISALQFWSVLGVPTVAAIGVLFALHQGMAKRRIAGPDESLGRRIKQRVSGDAFRPPSTVPMSWYGVSLALRRPTKTHALLWQAARQNVWILLSLMLVGMLGVTVTVWGRSSGQELASLVAAVALFGIAGSTFYGDSVRKRCVFLADRGVSPSLIWRTRLMPTAIAVGLIFIALLVNQLISDVIYRNGLRFDEFLMCTMLMFVGYALCQLVSQWAPRPVFAFLASPVICVLAFLLFYPLFDAYRAGALWAAMASIPVFLFASWRLTPRWLSGLTGRDYTARFIGYFALAIVLPYVLVLGIRTATIPAEQTQWRTRMLAYEFPQRPSDDQLVEVHHAAIPELAYFWNGFRRDELLSPPKSDQFDERLDQELASETSVGEFVSFNELIARVPYWPEGHASSAGASSSVRFGADQLDVELRVARVLLKWSRMVRHEARFGDSSFERLAQISEYAEWIAADILHRHLDEGGMTPEIKELVGMFPEDSLVLESRRNSLIASWKWQAGAASFDRPMSLGDRSPRPHTEFIARIEDLRRDRFVDQTVKLAEQHWRSGAMSGVWEVPNFLYSAEQAGLSPMMRPLYEFQAHQSIKRLKNRVR</sequence>
<evidence type="ECO:0000256" key="1">
    <source>
        <dbReference type="SAM" id="Phobius"/>
    </source>
</evidence>
<feature type="transmembrane region" description="Helical" evidence="1">
    <location>
        <begin position="16"/>
        <end position="37"/>
    </location>
</feature>